<dbReference type="EMBL" id="JADIMD010000059">
    <property type="protein sequence ID" value="MBO8474486.1"/>
    <property type="molecule type" value="Genomic_DNA"/>
</dbReference>
<organism evidence="10 11">
    <name type="scientific">Candidatus Cryptobacteroides faecigallinarum</name>
    <dbReference type="NCBI Taxonomy" id="2840763"/>
    <lineage>
        <taxon>Bacteria</taxon>
        <taxon>Pseudomonadati</taxon>
        <taxon>Bacteroidota</taxon>
        <taxon>Bacteroidia</taxon>
        <taxon>Bacteroidales</taxon>
        <taxon>Candidatus Cryptobacteroides</taxon>
    </lineage>
</organism>
<keyword evidence="4" id="KW-0378">Hydrolase</keyword>
<sequence length="803" mass="89354">MNWVHRIVTGVSLAAALAGCSSPSVDVVWTVGEYDPAYDAVEYTFTVRGLSADDFEQGWTLYFSQLPQAIVNAEGSGYVVEPVMANWHRVYPADAAVPENPQEVTISYYAPEIRRYSLAPEGVVIAVGDGEPFRVRFSTVFPEPEDDGLEVYEENSRYTVTEPDRFSIIPLPKEISVGTGMILLGNGLCVSSPEDFAGESLFLKEQLASLGMAVSDSAPVTVTFKKEEGMAEEHYRIEAEENGIRIVSGTASGAFYGTMTLVKILRNGDRQQVPCFSIEDWPDLGYRGAMIDIARNFTGPENMKKMLDLLSSYKVNVLQFHFCDDEAWRLEIEGLPELTAIGAFHGFGDETRYLMPSYDGCIDPKDMNSTANGYFTRDEFVDFLTYAAARHIKVIPEIESPGHGRAAIKAMEARFASTGDDTYLLSDPADTSVYLSAQNYTDDVMNVAMESLYSFMSKVIDELSSMYAEAGLKLDCIHIGGDEVARGSWIGSPICRKFMEENGMDSVSDLKAYYVGRMSEICSQRGIVFSGWQEMVMHIDSSLDASLQPHIGYIFCWNTIPEWGDDHVPYTLAERGYKVVLSNVNNTYSDMMYSDNPEEKGAYWAGKLNESMAFALQPYNIYKSMRYMLDGTPVDLDRIHLGKPELKDPSMVAGVQTQCFSETVRGFDDITTYMFPKILGVYERGWNACPAWGKMSGEAEQAAFWDDFGRFYGRVTYQEMPWWDSLGIAFHLPQPGLQYRDGKLYANSPVPQAEVRYTIDGSMPDSSSALWTGAVAVPEGSVVKAGLFWLGRHSSTTQLTVAE</sequence>
<dbReference type="PANTHER" id="PTHR22600">
    <property type="entry name" value="BETA-HEXOSAMINIDASE"/>
    <property type="match status" value="1"/>
</dbReference>
<name>A0A9D9ILY2_9BACT</name>
<dbReference type="Pfam" id="PF00728">
    <property type="entry name" value="Glyco_hydro_20"/>
    <property type="match status" value="1"/>
</dbReference>
<dbReference type="InterPro" id="IPR015882">
    <property type="entry name" value="HEX_bac_N"/>
</dbReference>
<dbReference type="Proteomes" id="UP000823757">
    <property type="component" value="Unassembled WGS sequence"/>
</dbReference>
<dbReference type="SUPFAM" id="SSF51445">
    <property type="entry name" value="(Trans)glycosidases"/>
    <property type="match status" value="1"/>
</dbReference>
<dbReference type="PRINTS" id="PR00738">
    <property type="entry name" value="GLHYDRLASE20"/>
</dbReference>
<evidence type="ECO:0000256" key="6">
    <source>
        <dbReference type="PIRSR" id="PIRSR625705-1"/>
    </source>
</evidence>
<reference evidence="10" key="1">
    <citation type="submission" date="2020-10" db="EMBL/GenBank/DDBJ databases">
        <authorList>
            <person name="Gilroy R."/>
        </authorList>
    </citation>
    <scope>NUCLEOTIDE SEQUENCE</scope>
    <source>
        <strain evidence="10">B1-13419</strain>
    </source>
</reference>
<dbReference type="GO" id="GO:0030203">
    <property type="term" value="P:glycosaminoglycan metabolic process"/>
    <property type="evidence" value="ECO:0007669"/>
    <property type="project" value="TreeGrafter"/>
</dbReference>
<dbReference type="GO" id="GO:0016020">
    <property type="term" value="C:membrane"/>
    <property type="evidence" value="ECO:0007669"/>
    <property type="project" value="TreeGrafter"/>
</dbReference>
<evidence type="ECO:0000259" key="8">
    <source>
        <dbReference type="Pfam" id="PF02838"/>
    </source>
</evidence>
<dbReference type="GO" id="GO:0004563">
    <property type="term" value="F:beta-N-acetylhexosaminidase activity"/>
    <property type="evidence" value="ECO:0007669"/>
    <property type="project" value="UniProtKB-EC"/>
</dbReference>
<dbReference type="Pfam" id="PF02838">
    <property type="entry name" value="Glyco_hydro_20b"/>
    <property type="match status" value="1"/>
</dbReference>
<feature type="active site" description="Proton donor" evidence="6">
    <location>
        <position position="483"/>
    </location>
</feature>
<dbReference type="InterPro" id="IPR014756">
    <property type="entry name" value="Ig_E-set"/>
</dbReference>
<keyword evidence="5" id="KW-0326">Glycosidase</keyword>
<dbReference type="EC" id="3.2.1.52" evidence="3"/>
<evidence type="ECO:0000256" key="1">
    <source>
        <dbReference type="ARBA" id="ARBA00001231"/>
    </source>
</evidence>
<comment type="catalytic activity">
    <reaction evidence="1">
        <text>Hydrolysis of terminal non-reducing N-acetyl-D-hexosamine residues in N-acetyl-beta-D-hexosaminides.</text>
        <dbReference type="EC" id="3.2.1.52"/>
    </reaction>
</comment>
<dbReference type="GO" id="GO:0005975">
    <property type="term" value="P:carbohydrate metabolic process"/>
    <property type="evidence" value="ECO:0007669"/>
    <property type="project" value="InterPro"/>
</dbReference>
<dbReference type="SUPFAM" id="SSF55545">
    <property type="entry name" value="beta-N-acetylhexosaminidase-like domain"/>
    <property type="match status" value="1"/>
</dbReference>
<evidence type="ECO:0000256" key="2">
    <source>
        <dbReference type="ARBA" id="ARBA00006285"/>
    </source>
</evidence>
<comment type="caution">
    <text evidence="10">The sequence shown here is derived from an EMBL/GenBank/DDBJ whole genome shotgun (WGS) entry which is preliminary data.</text>
</comment>
<dbReference type="PROSITE" id="PS51257">
    <property type="entry name" value="PROKAR_LIPOPROTEIN"/>
    <property type="match status" value="1"/>
</dbReference>
<dbReference type="Gene3D" id="3.20.20.80">
    <property type="entry name" value="Glycosidases"/>
    <property type="match status" value="1"/>
</dbReference>
<dbReference type="SUPFAM" id="SSF81296">
    <property type="entry name" value="E set domains"/>
    <property type="match status" value="1"/>
</dbReference>
<feature type="domain" description="Glycoside hydrolase family 20 catalytic" evidence="7">
    <location>
        <begin position="286"/>
        <end position="687"/>
    </location>
</feature>
<evidence type="ECO:0000256" key="4">
    <source>
        <dbReference type="ARBA" id="ARBA00022801"/>
    </source>
</evidence>
<gene>
    <name evidence="10" type="ORF">IAB91_04235</name>
</gene>
<evidence type="ECO:0000313" key="11">
    <source>
        <dbReference type="Proteomes" id="UP000823757"/>
    </source>
</evidence>
<dbReference type="PANTHER" id="PTHR22600:SF57">
    <property type="entry name" value="BETA-N-ACETYLHEXOSAMINIDASE"/>
    <property type="match status" value="1"/>
</dbReference>
<evidence type="ECO:0000259" key="9">
    <source>
        <dbReference type="Pfam" id="PF13290"/>
    </source>
</evidence>
<evidence type="ECO:0000259" key="7">
    <source>
        <dbReference type="Pfam" id="PF00728"/>
    </source>
</evidence>
<dbReference type="InterPro" id="IPR015883">
    <property type="entry name" value="Glyco_hydro_20_cat"/>
</dbReference>
<feature type="domain" description="GH29D-like beta-sandwich" evidence="9">
    <location>
        <begin position="735"/>
        <end position="796"/>
    </location>
</feature>
<dbReference type="InterPro" id="IPR025705">
    <property type="entry name" value="Beta_hexosaminidase_sua/sub"/>
</dbReference>
<comment type="similarity">
    <text evidence="2">Belongs to the glycosyl hydrolase 20 family.</text>
</comment>
<dbReference type="InterPro" id="IPR029018">
    <property type="entry name" value="Hex-like_dom2"/>
</dbReference>
<evidence type="ECO:0000313" key="10">
    <source>
        <dbReference type="EMBL" id="MBO8474486.1"/>
    </source>
</evidence>
<dbReference type="InterPro" id="IPR059177">
    <property type="entry name" value="GH29D-like_dom"/>
</dbReference>
<reference evidence="10" key="2">
    <citation type="journal article" date="2021" name="PeerJ">
        <title>Extensive microbial diversity within the chicken gut microbiome revealed by metagenomics and culture.</title>
        <authorList>
            <person name="Gilroy R."/>
            <person name="Ravi A."/>
            <person name="Getino M."/>
            <person name="Pursley I."/>
            <person name="Horton D.L."/>
            <person name="Alikhan N.F."/>
            <person name="Baker D."/>
            <person name="Gharbi K."/>
            <person name="Hall N."/>
            <person name="Watson M."/>
            <person name="Adriaenssens E.M."/>
            <person name="Foster-Nyarko E."/>
            <person name="Jarju S."/>
            <person name="Secka A."/>
            <person name="Antonio M."/>
            <person name="Oren A."/>
            <person name="Chaudhuri R.R."/>
            <person name="La Ragione R."/>
            <person name="Hildebrand F."/>
            <person name="Pallen M.J."/>
        </authorList>
    </citation>
    <scope>NUCLEOTIDE SEQUENCE</scope>
    <source>
        <strain evidence="10">B1-13419</strain>
    </source>
</reference>
<dbReference type="Gene3D" id="3.30.379.10">
    <property type="entry name" value="Chitobiase/beta-hexosaminidase domain 2-like"/>
    <property type="match status" value="1"/>
</dbReference>
<evidence type="ECO:0000256" key="3">
    <source>
        <dbReference type="ARBA" id="ARBA00012663"/>
    </source>
</evidence>
<feature type="domain" description="Beta-hexosaminidase bacterial type N-terminal" evidence="8">
    <location>
        <begin position="167"/>
        <end position="281"/>
    </location>
</feature>
<evidence type="ECO:0000256" key="5">
    <source>
        <dbReference type="ARBA" id="ARBA00023295"/>
    </source>
</evidence>
<dbReference type="AlphaFoldDB" id="A0A9D9ILY2"/>
<proteinExistence type="inferred from homology"/>
<protein>
    <recommendedName>
        <fullName evidence="3">beta-N-acetylhexosaminidase</fullName>
        <ecNumber evidence="3">3.2.1.52</ecNumber>
    </recommendedName>
</protein>
<accession>A0A9D9ILY2</accession>
<dbReference type="Pfam" id="PF13290">
    <property type="entry name" value="CHB_HEX_C_1"/>
    <property type="match status" value="1"/>
</dbReference>
<dbReference type="InterPro" id="IPR017853">
    <property type="entry name" value="GH"/>
</dbReference>